<feature type="domain" description="BZIP" evidence="5">
    <location>
        <begin position="39"/>
        <end position="89"/>
    </location>
</feature>
<dbReference type="EMBL" id="BT141370">
    <property type="protein sequence ID" value="AFK41164.1"/>
    <property type="molecule type" value="mRNA"/>
</dbReference>
<protein>
    <recommendedName>
        <fullName evidence="5">BZIP domain-containing protein</fullName>
    </recommendedName>
</protein>
<dbReference type="InterPro" id="IPR046347">
    <property type="entry name" value="bZIP_sf"/>
</dbReference>
<sequence length="112" mass="12700">MASPPPPCNCWSHLTNSPPILLSGAADSAQAQPPLLISSNQRLQRQIRNRESSARSRAKKQACYNELEFKIAHVMEDNSRLRRQIEELQLRLKSSTNHSNMTTLDRTLTSPY</sequence>
<dbReference type="AlphaFoldDB" id="I3SLM2"/>
<dbReference type="GO" id="GO:0045893">
    <property type="term" value="P:positive regulation of DNA-templated transcription"/>
    <property type="evidence" value="ECO:0007669"/>
    <property type="project" value="InterPro"/>
</dbReference>
<dbReference type="InterPro" id="IPR004827">
    <property type="entry name" value="bZIP"/>
</dbReference>
<dbReference type="Gene3D" id="1.20.5.170">
    <property type="match status" value="1"/>
</dbReference>
<dbReference type="PANTHER" id="PTHR22952:SF433">
    <property type="entry name" value="PROTEIN FD"/>
    <property type="match status" value="1"/>
</dbReference>
<keyword evidence="2" id="KW-0238">DNA-binding</keyword>
<dbReference type="SMART" id="SM00338">
    <property type="entry name" value="BRLZ"/>
    <property type="match status" value="1"/>
</dbReference>
<dbReference type="GO" id="GO:0005634">
    <property type="term" value="C:nucleus"/>
    <property type="evidence" value="ECO:0007669"/>
    <property type="project" value="UniProtKB-SubCell"/>
</dbReference>
<dbReference type="GO" id="GO:0003700">
    <property type="term" value="F:DNA-binding transcription factor activity"/>
    <property type="evidence" value="ECO:0007669"/>
    <property type="project" value="InterPro"/>
</dbReference>
<evidence type="ECO:0000256" key="4">
    <source>
        <dbReference type="SAM" id="MobiDB-lite"/>
    </source>
</evidence>
<accession>I3SLM2</accession>
<proteinExistence type="evidence at transcript level"/>
<evidence type="ECO:0000256" key="2">
    <source>
        <dbReference type="ARBA" id="ARBA00023125"/>
    </source>
</evidence>
<dbReference type="InterPro" id="IPR043452">
    <property type="entry name" value="BZIP46-like"/>
</dbReference>
<name>I3SLM2_LOTJA</name>
<feature type="region of interest" description="Disordered" evidence="4">
    <location>
        <begin position="93"/>
        <end position="112"/>
    </location>
</feature>
<organism evidence="6">
    <name type="scientific">Lotus japonicus</name>
    <name type="common">Lotus corniculatus var. japonicus</name>
    <dbReference type="NCBI Taxonomy" id="34305"/>
    <lineage>
        <taxon>Eukaryota</taxon>
        <taxon>Viridiplantae</taxon>
        <taxon>Streptophyta</taxon>
        <taxon>Embryophyta</taxon>
        <taxon>Tracheophyta</taxon>
        <taxon>Spermatophyta</taxon>
        <taxon>Magnoliopsida</taxon>
        <taxon>eudicotyledons</taxon>
        <taxon>Gunneridae</taxon>
        <taxon>Pentapetalae</taxon>
        <taxon>rosids</taxon>
        <taxon>fabids</taxon>
        <taxon>Fabales</taxon>
        <taxon>Fabaceae</taxon>
        <taxon>Papilionoideae</taxon>
        <taxon>50 kb inversion clade</taxon>
        <taxon>NPAAA clade</taxon>
        <taxon>Hologalegina</taxon>
        <taxon>robinioid clade</taxon>
        <taxon>Loteae</taxon>
        <taxon>Lotus</taxon>
    </lineage>
</organism>
<dbReference type="GO" id="GO:0003677">
    <property type="term" value="F:DNA binding"/>
    <property type="evidence" value="ECO:0007669"/>
    <property type="project" value="UniProtKB-KW"/>
</dbReference>
<feature type="region of interest" description="Disordered" evidence="4">
    <location>
        <begin position="35"/>
        <end position="59"/>
    </location>
</feature>
<evidence type="ECO:0000256" key="1">
    <source>
        <dbReference type="ARBA" id="ARBA00004123"/>
    </source>
</evidence>
<reference evidence="6" key="1">
    <citation type="submission" date="2012-05" db="EMBL/GenBank/DDBJ databases">
        <authorList>
            <person name="Krishnakumar V."/>
            <person name="Cheung F."/>
            <person name="Xiao Y."/>
            <person name="Chan A."/>
            <person name="Moskal W.A."/>
            <person name="Town C.D."/>
        </authorList>
    </citation>
    <scope>NUCLEOTIDE SEQUENCE</scope>
</reference>
<comment type="subcellular location">
    <subcellularLocation>
        <location evidence="1">Nucleus</location>
    </subcellularLocation>
</comment>
<evidence type="ECO:0000313" key="6">
    <source>
        <dbReference type="EMBL" id="AFK41164.1"/>
    </source>
</evidence>
<feature type="compositionally biased region" description="Polar residues" evidence="4">
    <location>
        <begin position="37"/>
        <end position="46"/>
    </location>
</feature>
<keyword evidence="3" id="KW-0539">Nucleus</keyword>
<dbReference type="PANTHER" id="PTHR22952">
    <property type="entry name" value="CAMP-RESPONSE ELEMENT BINDING PROTEIN-RELATED"/>
    <property type="match status" value="1"/>
</dbReference>
<dbReference type="PROSITE" id="PS50217">
    <property type="entry name" value="BZIP"/>
    <property type="match status" value="1"/>
</dbReference>
<evidence type="ECO:0000256" key="3">
    <source>
        <dbReference type="ARBA" id="ARBA00023242"/>
    </source>
</evidence>
<dbReference type="SUPFAM" id="SSF57959">
    <property type="entry name" value="Leucine zipper domain"/>
    <property type="match status" value="1"/>
</dbReference>
<dbReference type="PROSITE" id="PS00036">
    <property type="entry name" value="BZIP_BASIC"/>
    <property type="match status" value="1"/>
</dbReference>
<evidence type="ECO:0000259" key="5">
    <source>
        <dbReference type="PROSITE" id="PS50217"/>
    </source>
</evidence>
<dbReference type="CDD" id="cd14707">
    <property type="entry name" value="bZIP_plant_BZIP46"/>
    <property type="match status" value="1"/>
</dbReference>
<dbReference type="Pfam" id="PF07716">
    <property type="entry name" value="bZIP_2"/>
    <property type="match status" value="1"/>
</dbReference>